<sequence length="73" mass="8358">MNGAPCSILFFILCLDTKSSPLYCSQILLSFPKVSIFLRSNLQYNESTHISWLLLLIYTRKVFLNGIANENEN</sequence>
<feature type="chain" id="PRO_5038112099" description="Secreted protein" evidence="1">
    <location>
        <begin position="22"/>
        <end position="73"/>
    </location>
</feature>
<dbReference type="EMBL" id="CM004481">
    <property type="protein sequence ID" value="OCT64926.1"/>
    <property type="molecule type" value="Genomic_DNA"/>
</dbReference>
<proteinExistence type="predicted"/>
<feature type="signal peptide" evidence="1">
    <location>
        <begin position="1"/>
        <end position="21"/>
    </location>
</feature>
<accession>A0A974C270</accession>
<name>A0A974C270_XENLA</name>
<gene>
    <name evidence="2" type="ORF">XELAEV_18041164mg</name>
</gene>
<protein>
    <recommendedName>
        <fullName evidence="4">Secreted protein</fullName>
    </recommendedName>
</protein>
<dbReference type="Proteomes" id="UP000694892">
    <property type="component" value="Chromosome 8S"/>
</dbReference>
<dbReference type="AlphaFoldDB" id="A0A974C270"/>
<reference evidence="3" key="1">
    <citation type="journal article" date="2016" name="Nature">
        <title>Genome evolution in the allotetraploid frog Xenopus laevis.</title>
        <authorList>
            <person name="Session A.M."/>
            <person name="Uno Y."/>
            <person name="Kwon T."/>
            <person name="Chapman J.A."/>
            <person name="Toyoda A."/>
            <person name="Takahashi S."/>
            <person name="Fukui A."/>
            <person name="Hikosaka A."/>
            <person name="Suzuki A."/>
            <person name="Kondo M."/>
            <person name="van Heeringen S.J."/>
            <person name="Quigley I."/>
            <person name="Heinz S."/>
            <person name="Ogino H."/>
            <person name="Ochi H."/>
            <person name="Hellsten U."/>
            <person name="Lyons J.B."/>
            <person name="Simakov O."/>
            <person name="Putnam N."/>
            <person name="Stites J."/>
            <person name="Kuroki Y."/>
            <person name="Tanaka T."/>
            <person name="Michiue T."/>
            <person name="Watanabe M."/>
            <person name="Bogdanovic O."/>
            <person name="Lister R."/>
            <person name="Georgiou G."/>
            <person name="Paranjpe S.S."/>
            <person name="van Kruijsbergen I."/>
            <person name="Shu S."/>
            <person name="Carlson J."/>
            <person name="Kinoshita T."/>
            <person name="Ohta Y."/>
            <person name="Mawaribuchi S."/>
            <person name="Jenkins J."/>
            <person name="Grimwood J."/>
            <person name="Schmutz J."/>
            <person name="Mitros T."/>
            <person name="Mozaffari S.V."/>
            <person name="Suzuki Y."/>
            <person name="Haramoto Y."/>
            <person name="Yamamoto T.S."/>
            <person name="Takagi C."/>
            <person name="Heald R."/>
            <person name="Miller K."/>
            <person name="Haudenschild C."/>
            <person name="Kitzman J."/>
            <person name="Nakayama T."/>
            <person name="Izutsu Y."/>
            <person name="Robert J."/>
            <person name="Fortriede J."/>
            <person name="Burns K."/>
            <person name="Lotay V."/>
            <person name="Karimi K."/>
            <person name="Yasuoka Y."/>
            <person name="Dichmann D.S."/>
            <person name="Flajnik M.F."/>
            <person name="Houston D.W."/>
            <person name="Shendure J."/>
            <person name="DuPasquier L."/>
            <person name="Vize P.D."/>
            <person name="Zorn A.M."/>
            <person name="Ito M."/>
            <person name="Marcotte E.M."/>
            <person name="Wallingford J.B."/>
            <person name="Ito Y."/>
            <person name="Asashima M."/>
            <person name="Ueno N."/>
            <person name="Matsuda Y."/>
            <person name="Veenstra G.J."/>
            <person name="Fujiyama A."/>
            <person name="Harland R.M."/>
            <person name="Taira M."/>
            <person name="Rokhsar D.S."/>
        </authorList>
    </citation>
    <scope>NUCLEOTIDE SEQUENCE [LARGE SCALE GENOMIC DNA]</scope>
    <source>
        <strain evidence="3">J</strain>
    </source>
</reference>
<evidence type="ECO:0008006" key="4">
    <source>
        <dbReference type="Google" id="ProtNLM"/>
    </source>
</evidence>
<keyword evidence="1" id="KW-0732">Signal</keyword>
<evidence type="ECO:0000313" key="2">
    <source>
        <dbReference type="EMBL" id="OCT64926.1"/>
    </source>
</evidence>
<organism evidence="2 3">
    <name type="scientific">Xenopus laevis</name>
    <name type="common">African clawed frog</name>
    <dbReference type="NCBI Taxonomy" id="8355"/>
    <lineage>
        <taxon>Eukaryota</taxon>
        <taxon>Metazoa</taxon>
        <taxon>Chordata</taxon>
        <taxon>Craniata</taxon>
        <taxon>Vertebrata</taxon>
        <taxon>Euteleostomi</taxon>
        <taxon>Amphibia</taxon>
        <taxon>Batrachia</taxon>
        <taxon>Anura</taxon>
        <taxon>Pipoidea</taxon>
        <taxon>Pipidae</taxon>
        <taxon>Xenopodinae</taxon>
        <taxon>Xenopus</taxon>
        <taxon>Xenopus</taxon>
    </lineage>
</organism>
<evidence type="ECO:0000256" key="1">
    <source>
        <dbReference type="SAM" id="SignalP"/>
    </source>
</evidence>
<evidence type="ECO:0000313" key="3">
    <source>
        <dbReference type="Proteomes" id="UP000694892"/>
    </source>
</evidence>